<keyword evidence="1" id="KW-1133">Transmembrane helix</keyword>
<dbReference type="AlphaFoldDB" id="A0A9X3CVQ2"/>
<keyword evidence="1" id="KW-0812">Transmembrane</keyword>
<reference evidence="2" key="1">
    <citation type="submission" date="2022-02" db="EMBL/GenBank/DDBJ databases">
        <title>Vibrio sp. nov, a new bacterium isolated from seawater.</title>
        <authorList>
            <person name="Yuan Y."/>
        </authorList>
    </citation>
    <scope>NUCLEOTIDE SEQUENCE</scope>
    <source>
        <strain evidence="2">ZSDZ65</strain>
    </source>
</reference>
<keyword evidence="3" id="KW-1185">Reference proteome</keyword>
<protein>
    <submittedName>
        <fullName evidence="2">Uncharacterized protein</fullName>
    </submittedName>
</protein>
<keyword evidence="1" id="KW-0472">Membrane</keyword>
<accession>A0A9X3CVQ2</accession>
<proteinExistence type="predicted"/>
<comment type="caution">
    <text evidence="2">The sequence shown here is derived from an EMBL/GenBank/DDBJ whole genome shotgun (WGS) entry which is preliminary data.</text>
</comment>
<gene>
    <name evidence="2" type="ORF">MD535_25420</name>
</gene>
<dbReference type="RefSeq" id="WP_265678071.1">
    <property type="nucleotide sequence ID" value="NZ_JAKRRY010000104.1"/>
</dbReference>
<dbReference type="EMBL" id="JAKRRY010000104">
    <property type="protein sequence ID" value="MCW8349320.1"/>
    <property type="molecule type" value="Genomic_DNA"/>
</dbReference>
<feature type="transmembrane region" description="Helical" evidence="1">
    <location>
        <begin position="9"/>
        <end position="29"/>
    </location>
</feature>
<feature type="transmembrane region" description="Helical" evidence="1">
    <location>
        <begin position="157"/>
        <end position="175"/>
    </location>
</feature>
<sequence length="196" mass="22246">MKNELKNPFLLVASGIVIPLIAVLIPYLISFFTQSSGLTYNYKGIVEVNDTKAFEVTINNDGSLAEKNVEIWLTDELPSEGFEIESDVDFVVRTEQGKSVVSIGNVRSGESLRLAFLIDEPLFFMHDYQIKKLKVRSEHRVAKFAGLSDGWLFAYKAGFWGAIALFVSMICLGVYQEYLMPRSEREKMLLKEMEKL</sequence>
<dbReference type="Proteomes" id="UP001155587">
    <property type="component" value="Unassembled WGS sequence"/>
</dbReference>
<name>A0A9X3CVQ2_9VIBR</name>
<evidence type="ECO:0000256" key="1">
    <source>
        <dbReference type="SAM" id="Phobius"/>
    </source>
</evidence>
<evidence type="ECO:0000313" key="2">
    <source>
        <dbReference type="EMBL" id="MCW8349320.1"/>
    </source>
</evidence>
<organism evidence="2 3">
    <name type="scientific">Vibrio qingdaonensis</name>
    <dbReference type="NCBI Taxonomy" id="2829491"/>
    <lineage>
        <taxon>Bacteria</taxon>
        <taxon>Pseudomonadati</taxon>
        <taxon>Pseudomonadota</taxon>
        <taxon>Gammaproteobacteria</taxon>
        <taxon>Vibrionales</taxon>
        <taxon>Vibrionaceae</taxon>
        <taxon>Vibrio</taxon>
    </lineage>
</organism>
<evidence type="ECO:0000313" key="3">
    <source>
        <dbReference type="Proteomes" id="UP001155587"/>
    </source>
</evidence>